<name>A0A533HXA7_PARDE</name>
<sequence>MPTQISDVIVPEEFTKYLVQNTMVASALFQSGVLANNDVVLAQLAAGADMFNVPYWNDLSDDEADIVNDNPSDIAAAGTLNAVKQAVRKSFLHKGWSTMNLASELSGSDAMARVRERATAYWTRQGQKRLISMLMGIKAHNIANDGGDMIHDASTETIGATQVIDAAGTLGDAMGAFRAIAMHSDLYKSLLKQDLIEYIRDSDGSLVMTTYRGLAVTVDDGLVPDSNGVYTSVLFAAGAIGYGSAEPRIAAGTEIENLPGAGNGGGQQILHTRVNLAFAPLGYGWTEASVAKESPSIAELAIAENWKRTAAERKQVPIAFLLTKGEAAAE</sequence>
<proteinExistence type="predicted"/>
<evidence type="ECO:0008006" key="3">
    <source>
        <dbReference type="Google" id="ProtNLM"/>
    </source>
</evidence>
<reference evidence="1 2" key="1">
    <citation type="journal article" date="2017" name="Nat. Commun.">
        <title>In situ click chemistry generation of cyclooxygenase-2 inhibitors.</title>
        <authorList>
            <person name="Bhardwaj A."/>
            <person name="Kaur J."/>
            <person name="Wuest M."/>
            <person name="Wuest F."/>
        </authorList>
    </citation>
    <scope>NUCLEOTIDE SEQUENCE [LARGE SCALE GENOMIC DNA]</scope>
    <source>
        <strain evidence="1">S2_012_000_R3_94</strain>
    </source>
</reference>
<dbReference type="Proteomes" id="UP000315344">
    <property type="component" value="Unassembled WGS sequence"/>
</dbReference>
<dbReference type="AlphaFoldDB" id="A0A533HXA7"/>
<dbReference type="InterPro" id="IPR045404">
    <property type="entry name" value="Gp13-like"/>
</dbReference>
<gene>
    <name evidence="1" type="ORF">DI616_19965</name>
</gene>
<dbReference type="Pfam" id="PF20036">
    <property type="entry name" value="Gp13-like"/>
    <property type="match status" value="1"/>
</dbReference>
<accession>A0A533HXA7</accession>
<comment type="caution">
    <text evidence="1">The sequence shown here is derived from an EMBL/GenBank/DDBJ whole genome shotgun (WGS) entry which is preliminary data.</text>
</comment>
<dbReference type="EMBL" id="VAFL01000039">
    <property type="protein sequence ID" value="TKW63075.1"/>
    <property type="molecule type" value="Genomic_DNA"/>
</dbReference>
<evidence type="ECO:0000313" key="2">
    <source>
        <dbReference type="Proteomes" id="UP000315344"/>
    </source>
</evidence>
<organism evidence="1 2">
    <name type="scientific">Paracoccus denitrificans</name>
    <dbReference type="NCBI Taxonomy" id="266"/>
    <lineage>
        <taxon>Bacteria</taxon>
        <taxon>Pseudomonadati</taxon>
        <taxon>Pseudomonadota</taxon>
        <taxon>Alphaproteobacteria</taxon>
        <taxon>Rhodobacterales</taxon>
        <taxon>Paracoccaceae</taxon>
        <taxon>Paracoccus</taxon>
    </lineage>
</organism>
<evidence type="ECO:0000313" key="1">
    <source>
        <dbReference type="EMBL" id="TKW63075.1"/>
    </source>
</evidence>
<protein>
    <recommendedName>
        <fullName evidence="3">Coat protein</fullName>
    </recommendedName>
</protein>